<organism evidence="1 2">
    <name type="scientific">Peribacillus deserti</name>
    <dbReference type="NCBI Taxonomy" id="673318"/>
    <lineage>
        <taxon>Bacteria</taxon>
        <taxon>Bacillati</taxon>
        <taxon>Bacillota</taxon>
        <taxon>Bacilli</taxon>
        <taxon>Bacillales</taxon>
        <taxon>Bacillaceae</taxon>
        <taxon>Peribacillus</taxon>
    </lineage>
</organism>
<evidence type="ECO:0000313" key="1">
    <source>
        <dbReference type="EMBL" id="PLT28380.1"/>
    </source>
</evidence>
<name>A0A2N5M1Z6_9BACI</name>
<accession>A0A2N5M1Z6</accession>
<dbReference type="Proteomes" id="UP000234748">
    <property type="component" value="Unassembled WGS sequence"/>
</dbReference>
<dbReference type="EMBL" id="PGUY01000062">
    <property type="protein sequence ID" value="PLT28380.1"/>
    <property type="molecule type" value="Genomic_DNA"/>
</dbReference>
<protein>
    <submittedName>
        <fullName evidence="1">Uncharacterized protein</fullName>
    </submittedName>
</protein>
<reference evidence="1 2" key="1">
    <citation type="submission" date="2017-11" db="EMBL/GenBank/DDBJ databases">
        <title>Comparitive Functional Genomics of Dry Heat Resistant strains isolated from the Viking Spacecraft.</title>
        <authorList>
            <person name="Seuylemezian A."/>
            <person name="Cooper K."/>
            <person name="Vaishampayan P."/>
        </authorList>
    </citation>
    <scope>NUCLEOTIDE SEQUENCE [LARGE SCALE GENOMIC DNA]</scope>
    <source>
        <strain evidence="1 2">V1-29</strain>
    </source>
</reference>
<evidence type="ECO:0000313" key="2">
    <source>
        <dbReference type="Proteomes" id="UP000234748"/>
    </source>
</evidence>
<proteinExistence type="predicted"/>
<keyword evidence="2" id="KW-1185">Reference proteome</keyword>
<sequence>MVLNPLLLIKTPSKNPVFPELGRQAAKKLLRLMFYQQKYIFIGKNDHIFPSVLSVSSTAAEYAKLNKKY</sequence>
<comment type="caution">
    <text evidence="1">The sequence shown here is derived from an EMBL/GenBank/DDBJ whole genome shotgun (WGS) entry which is preliminary data.</text>
</comment>
<dbReference type="AlphaFoldDB" id="A0A2N5M1Z6"/>
<gene>
    <name evidence="1" type="ORF">CUU66_19400</name>
</gene>